<gene>
    <name evidence="3" type="ORF">LOD99_5705</name>
</gene>
<keyword evidence="2" id="KW-0812">Transmembrane</keyword>
<evidence type="ECO:0000313" key="4">
    <source>
        <dbReference type="Proteomes" id="UP001165289"/>
    </source>
</evidence>
<comment type="caution">
    <text evidence="3">The sequence shown here is derived from an EMBL/GenBank/DDBJ whole genome shotgun (WGS) entry which is preliminary data.</text>
</comment>
<organism evidence="3 4">
    <name type="scientific">Oopsacas minuta</name>
    <dbReference type="NCBI Taxonomy" id="111878"/>
    <lineage>
        <taxon>Eukaryota</taxon>
        <taxon>Metazoa</taxon>
        <taxon>Porifera</taxon>
        <taxon>Hexactinellida</taxon>
        <taxon>Hexasterophora</taxon>
        <taxon>Lyssacinosida</taxon>
        <taxon>Leucopsacidae</taxon>
        <taxon>Oopsacas</taxon>
    </lineage>
</organism>
<dbReference type="Pfam" id="PF01554">
    <property type="entry name" value="MatE"/>
    <property type="match status" value="1"/>
</dbReference>
<dbReference type="GO" id="GO:0016020">
    <property type="term" value="C:membrane"/>
    <property type="evidence" value="ECO:0007669"/>
    <property type="project" value="InterPro"/>
</dbReference>
<name>A0AAV7JPN3_9METZ</name>
<evidence type="ECO:0000313" key="3">
    <source>
        <dbReference type="EMBL" id="KAI6650865.1"/>
    </source>
</evidence>
<keyword evidence="2" id="KW-1133">Transmembrane helix</keyword>
<proteinExistence type="inferred from homology"/>
<accession>A0AAV7JPN3</accession>
<dbReference type="GO" id="GO:0042910">
    <property type="term" value="F:xenobiotic transmembrane transporter activity"/>
    <property type="evidence" value="ECO:0007669"/>
    <property type="project" value="InterPro"/>
</dbReference>
<keyword evidence="2" id="KW-0472">Membrane</keyword>
<comment type="similarity">
    <text evidence="1">Belongs to the multi antimicrobial extrusion (MATE) (TC 2.A.66.1) family.</text>
</comment>
<dbReference type="AlphaFoldDB" id="A0AAV7JPN3"/>
<feature type="transmembrane region" description="Helical" evidence="2">
    <location>
        <begin position="20"/>
        <end position="41"/>
    </location>
</feature>
<keyword evidence="4" id="KW-1185">Reference proteome</keyword>
<dbReference type="InterPro" id="IPR002528">
    <property type="entry name" value="MATE_fam"/>
</dbReference>
<dbReference type="Proteomes" id="UP001165289">
    <property type="component" value="Unassembled WGS sequence"/>
</dbReference>
<reference evidence="3 4" key="1">
    <citation type="journal article" date="2023" name="BMC Biol.">
        <title>The compact genome of the sponge Oopsacas minuta (Hexactinellida) is lacking key metazoan core genes.</title>
        <authorList>
            <person name="Santini S."/>
            <person name="Schenkelaars Q."/>
            <person name="Jourda C."/>
            <person name="Duchesne M."/>
            <person name="Belahbib H."/>
            <person name="Rocher C."/>
            <person name="Selva M."/>
            <person name="Riesgo A."/>
            <person name="Vervoort M."/>
            <person name="Leys S.P."/>
            <person name="Kodjabachian L."/>
            <person name="Le Bivic A."/>
            <person name="Borchiellini C."/>
            <person name="Claverie J.M."/>
            <person name="Renard E."/>
        </authorList>
    </citation>
    <scope>NUCLEOTIDE SEQUENCE [LARGE SCALE GENOMIC DNA]</scope>
    <source>
        <strain evidence="3">SPO-2</strain>
    </source>
</reference>
<sequence>MFYALRCMEQNNTKQIGHYFYRALFMSALTCIPVFTILISIRPIVYLVFQDWELAEYSGSYTDILCFGYPAYLYNKIGIRFLQALNIVWGPVLYLLIGITLNGKI</sequence>
<evidence type="ECO:0000256" key="2">
    <source>
        <dbReference type="SAM" id="Phobius"/>
    </source>
</evidence>
<feature type="transmembrane region" description="Helical" evidence="2">
    <location>
        <begin position="81"/>
        <end position="101"/>
    </location>
</feature>
<evidence type="ECO:0000256" key="1">
    <source>
        <dbReference type="ARBA" id="ARBA00010199"/>
    </source>
</evidence>
<dbReference type="GO" id="GO:0015297">
    <property type="term" value="F:antiporter activity"/>
    <property type="evidence" value="ECO:0007669"/>
    <property type="project" value="InterPro"/>
</dbReference>
<dbReference type="EMBL" id="JAKMXF010000309">
    <property type="protein sequence ID" value="KAI6650865.1"/>
    <property type="molecule type" value="Genomic_DNA"/>
</dbReference>
<protein>
    <submittedName>
        <fullName evidence="3">MATE efflux family protein</fullName>
    </submittedName>
</protein>